<organism evidence="2 3">
    <name type="scientific">Lysobacter cavernae</name>
    <dbReference type="NCBI Taxonomy" id="1685901"/>
    <lineage>
        <taxon>Bacteria</taxon>
        <taxon>Pseudomonadati</taxon>
        <taxon>Pseudomonadota</taxon>
        <taxon>Gammaproteobacteria</taxon>
        <taxon>Lysobacterales</taxon>
        <taxon>Lysobacteraceae</taxon>
        <taxon>Lysobacter</taxon>
    </lineage>
</organism>
<dbReference type="Pfam" id="PF01323">
    <property type="entry name" value="DSBA"/>
    <property type="match status" value="1"/>
</dbReference>
<evidence type="ECO:0000313" key="3">
    <source>
        <dbReference type="Proteomes" id="UP001595740"/>
    </source>
</evidence>
<dbReference type="RefSeq" id="WP_386759006.1">
    <property type="nucleotide sequence ID" value="NZ_JBHRXK010000003.1"/>
</dbReference>
<comment type="caution">
    <text evidence="2">The sequence shown here is derived from an EMBL/GenBank/DDBJ whole genome shotgun (WGS) entry which is preliminary data.</text>
</comment>
<dbReference type="EMBL" id="JBHRXK010000003">
    <property type="protein sequence ID" value="MFC3551265.1"/>
    <property type="molecule type" value="Genomic_DNA"/>
</dbReference>
<reference evidence="3" key="1">
    <citation type="journal article" date="2019" name="Int. J. Syst. Evol. Microbiol.">
        <title>The Global Catalogue of Microorganisms (GCM) 10K type strain sequencing project: providing services to taxonomists for standard genome sequencing and annotation.</title>
        <authorList>
            <consortium name="The Broad Institute Genomics Platform"/>
            <consortium name="The Broad Institute Genome Sequencing Center for Infectious Disease"/>
            <person name="Wu L."/>
            <person name="Ma J."/>
        </authorList>
    </citation>
    <scope>NUCLEOTIDE SEQUENCE [LARGE SCALE GENOMIC DNA]</scope>
    <source>
        <strain evidence="3">KCTC 42875</strain>
    </source>
</reference>
<dbReference type="Proteomes" id="UP001595740">
    <property type="component" value="Unassembled WGS sequence"/>
</dbReference>
<evidence type="ECO:0000259" key="1">
    <source>
        <dbReference type="Pfam" id="PF01323"/>
    </source>
</evidence>
<proteinExistence type="predicted"/>
<sequence length="230" mass="24674">MDTQPLRIDIWSDVVCPWCWIGKHRLRAALAQLDRPVEFHWHAFQLDPESDEQPVPLREAYERKFGGRERTEQILAQTQATGRAEGLPFDFDRGQVRVNTLKAHRLIWLAGQEGDADAVGEALFRAHFAQGRNLADTQTLIDAGAAGGLSEARVRALLGSDEGLAQVNAQIGQAQALGIRAVPTFLIDGRVAVQGGQSPDVFLGAIAQADAAAVASSQSAADCGPDGCAV</sequence>
<feature type="domain" description="DSBA-like thioredoxin" evidence="1">
    <location>
        <begin position="8"/>
        <end position="206"/>
    </location>
</feature>
<dbReference type="SUPFAM" id="SSF52833">
    <property type="entry name" value="Thioredoxin-like"/>
    <property type="match status" value="1"/>
</dbReference>
<dbReference type="Gene3D" id="3.40.30.10">
    <property type="entry name" value="Glutaredoxin"/>
    <property type="match status" value="1"/>
</dbReference>
<gene>
    <name evidence="2" type="ORF">ACFOLC_09605</name>
</gene>
<accession>A0ABV7RP55</accession>
<dbReference type="InterPro" id="IPR001853">
    <property type="entry name" value="DSBA-like_thioredoxin_dom"/>
</dbReference>
<dbReference type="PANTHER" id="PTHR13887:SF41">
    <property type="entry name" value="THIOREDOXIN SUPERFAMILY PROTEIN"/>
    <property type="match status" value="1"/>
</dbReference>
<evidence type="ECO:0000313" key="2">
    <source>
        <dbReference type="EMBL" id="MFC3551265.1"/>
    </source>
</evidence>
<dbReference type="CDD" id="cd03024">
    <property type="entry name" value="DsbA_FrnE"/>
    <property type="match status" value="1"/>
</dbReference>
<name>A0ABV7RP55_9GAMM</name>
<dbReference type="InterPro" id="IPR036249">
    <property type="entry name" value="Thioredoxin-like_sf"/>
</dbReference>
<dbReference type="PANTHER" id="PTHR13887">
    <property type="entry name" value="GLUTATHIONE S-TRANSFERASE KAPPA"/>
    <property type="match status" value="1"/>
</dbReference>
<protein>
    <submittedName>
        <fullName evidence="2">DsbA family oxidoreductase</fullName>
    </submittedName>
</protein>
<keyword evidence="3" id="KW-1185">Reference proteome</keyword>